<evidence type="ECO:0000256" key="1">
    <source>
        <dbReference type="ARBA" id="ARBA00001974"/>
    </source>
</evidence>
<dbReference type="Gene3D" id="1.20.140.10">
    <property type="entry name" value="Butyryl-CoA Dehydrogenase, subunit A, domain 3"/>
    <property type="match status" value="1"/>
</dbReference>
<dbReference type="KEGG" id="gfs:119640187"/>
<evidence type="ECO:0000256" key="3">
    <source>
        <dbReference type="ARBA" id="ARBA00022630"/>
    </source>
</evidence>
<dbReference type="GO" id="GO:0055088">
    <property type="term" value="P:lipid homeostasis"/>
    <property type="evidence" value="ECO:0007669"/>
    <property type="project" value="TreeGrafter"/>
</dbReference>
<dbReference type="GO" id="GO:0033540">
    <property type="term" value="P:fatty acid beta-oxidation using acyl-CoA oxidase"/>
    <property type="evidence" value="ECO:0007669"/>
    <property type="project" value="TreeGrafter"/>
</dbReference>
<evidence type="ECO:0000259" key="5">
    <source>
        <dbReference type="Pfam" id="PF22924"/>
    </source>
</evidence>
<comment type="pathway">
    <text evidence="2">Lipid metabolism; peroxisomal fatty acid beta-oxidation.</text>
</comment>
<dbReference type="Gene3D" id="2.40.110.10">
    <property type="entry name" value="Butyryl-CoA Dehydrogenase, subunit A, domain 2"/>
    <property type="match status" value="1"/>
</dbReference>
<feature type="domain" description="Acyl-CoA oxidase C-alpha1" evidence="5">
    <location>
        <begin position="98"/>
        <end position="129"/>
    </location>
</feature>
<dbReference type="GO" id="GO:0005504">
    <property type="term" value="F:fatty acid binding"/>
    <property type="evidence" value="ECO:0007669"/>
    <property type="project" value="TreeGrafter"/>
</dbReference>
<dbReference type="InterPro" id="IPR012258">
    <property type="entry name" value="Acyl-CoA_oxidase"/>
</dbReference>
<organism evidence="6 7">
    <name type="scientific">Glossina fuscipes</name>
    <dbReference type="NCBI Taxonomy" id="7396"/>
    <lineage>
        <taxon>Eukaryota</taxon>
        <taxon>Metazoa</taxon>
        <taxon>Ecdysozoa</taxon>
        <taxon>Arthropoda</taxon>
        <taxon>Hexapoda</taxon>
        <taxon>Insecta</taxon>
        <taxon>Pterygota</taxon>
        <taxon>Neoptera</taxon>
        <taxon>Endopterygota</taxon>
        <taxon>Diptera</taxon>
        <taxon>Brachycera</taxon>
        <taxon>Muscomorpha</taxon>
        <taxon>Hippoboscoidea</taxon>
        <taxon>Glossinidae</taxon>
        <taxon>Glossina</taxon>
    </lineage>
</organism>
<reference evidence="7" key="1">
    <citation type="submission" date="2025-08" db="UniProtKB">
        <authorList>
            <consortium name="RefSeq"/>
        </authorList>
    </citation>
    <scope>IDENTIFICATION</scope>
    <source>
        <tissue evidence="7">Whole body pupa</tissue>
    </source>
</reference>
<accession>A0A9C6DYX7</accession>
<dbReference type="InterPro" id="IPR055060">
    <property type="entry name" value="ACOX_C_alpha1"/>
</dbReference>
<dbReference type="Proteomes" id="UP000092443">
    <property type="component" value="Unplaced"/>
</dbReference>
<keyword evidence="3" id="KW-0285">Flavoprotein</keyword>
<keyword evidence="4" id="KW-0274">FAD</keyword>
<evidence type="ECO:0000256" key="2">
    <source>
        <dbReference type="ARBA" id="ARBA00004846"/>
    </source>
</evidence>
<sequence length="131" mass="14656">MVARRLRPYSQLCGGSCSTVHFAEIAKFDSVFCSNTRRGNSYARARTKIGPKLRMKSSNNGYLGFKSVRVPINHILMKNQEVLFDGTYIPPKNSAFIYGTMMFVRVVLIRDASLALAKASTIAVRYSVVVR</sequence>
<keyword evidence="6" id="KW-1185">Reference proteome</keyword>
<comment type="cofactor">
    <cofactor evidence="1">
        <name>FAD</name>
        <dbReference type="ChEBI" id="CHEBI:57692"/>
    </cofactor>
</comment>
<evidence type="ECO:0000256" key="4">
    <source>
        <dbReference type="ARBA" id="ARBA00022827"/>
    </source>
</evidence>
<dbReference type="Pfam" id="PF22924">
    <property type="entry name" value="ACOX_C_alpha1"/>
    <property type="match status" value="1"/>
</dbReference>
<dbReference type="GO" id="GO:0003997">
    <property type="term" value="F:acyl-CoA oxidase activity"/>
    <property type="evidence" value="ECO:0007669"/>
    <property type="project" value="InterPro"/>
</dbReference>
<protein>
    <submittedName>
        <fullName evidence="7">Probable peroxisomal acyl-coenzyme A oxidase 1</fullName>
    </submittedName>
</protein>
<dbReference type="RefSeq" id="XP_037893959.1">
    <property type="nucleotide sequence ID" value="XM_038038031.1"/>
</dbReference>
<dbReference type="GO" id="GO:0005777">
    <property type="term" value="C:peroxisome"/>
    <property type="evidence" value="ECO:0007669"/>
    <property type="project" value="InterPro"/>
</dbReference>
<name>A0A9C6DYX7_9MUSC</name>
<dbReference type="GO" id="GO:0071949">
    <property type="term" value="F:FAD binding"/>
    <property type="evidence" value="ECO:0007669"/>
    <property type="project" value="InterPro"/>
</dbReference>
<evidence type="ECO:0000313" key="7">
    <source>
        <dbReference type="RefSeq" id="XP_037893959.1"/>
    </source>
</evidence>
<proteinExistence type="predicted"/>
<gene>
    <name evidence="7" type="primary">LOC119640187</name>
</gene>
<dbReference type="AlphaFoldDB" id="A0A9C6DYX7"/>
<evidence type="ECO:0000313" key="6">
    <source>
        <dbReference type="Proteomes" id="UP000092443"/>
    </source>
</evidence>
<dbReference type="PANTHER" id="PTHR10909">
    <property type="entry name" value="ELECTRON TRANSPORT OXIDOREDUCTASE"/>
    <property type="match status" value="1"/>
</dbReference>
<dbReference type="GeneID" id="119640187"/>
<dbReference type="PANTHER" id="PTHR10909:SF250">
    <property type="entry name" value="PEROXISOMAL ACYL-COENZYME A OXIDASE 1"/>
    <property type="match status" value="1"/>
</dbReference>
<dbReference type="InterPro" id="IPR046373">
    <property type="entry name" value="Acyl-CoA_Oxase/DH_mid-dom_sf"/>
</dbReference>